<evidence type="ECO:0000256" key="8">
    <source>
        <dbReference type="ARBA" id="ARBA00048679"/>
    </source>
</evidence>
<sequence>MKAVLLNNRYRILQTLGRGGFGETYLTEDTHMPSGRKCVLKQLKPVVKNPKTPLWIKERFQREAAILEELGQGSDQIPRLYAYFSEDDKFYLVQEWIEGLTLDQYWEKEGNLHRDEVKEILLQLLPVLDYVHSRRIIHRDIKPENIILRQGDNLPFLIDFGAVKEAIATEISEDSGSSYSASIGTPGYMSSEQAAGRPIYSSDLYSLGLTAIFLLTGKSPHELETNPRDGEIIWLEHAHNLDRELTQIIDRSIRFHPRDRFSTAQEMLSALLNGAKGSDGTKSTGITLNVAPGGNSNKSYSAKSDRYNTIGINSKKANQPKKRSLLTNLSLFVLIAIAVAGGTFAAGFAIISSILRSPQSPTQQAEIKPTPSRPDIFVNPEINPEKPKANTEKEKPGKEENFQKAEKILTNIREKAEQLPAKNAKQPEGDNKTPKTLTKIDVDSRSEINIPILTTGISESQLVSTLGKPNSERKGFRPDSRVLVYYDVVPDRVNLSYESDNTGKIRQTDVVLDSSVSLGTMQQTLAKMLGGDTSADIKDKLRSVYNRQTNFSFFKVDNLEGKVQRDSKDRVSISVWERGFQ</sequence>
<dbReference type="InterPro" id="IPR008271">
    <property type="entry name" value="Ser/Thr_kinase_AS"/>
</dbReference>
<keyword evidence="11" id="KW-0472">Membrane</keyword>
<dbReference type="PANTHER" id="PTHR24363">
    <property type="entry name" value="SERINE/THREONINE PROTEIN KINASE"/>
    <property type="match status" value="1"/>
</dbReference>
<dbReference type="InterPro" id="IPR017441">
    <property type="entry name" value="Protein_kinase_ATP_BS"/>
</dbReference>
<dbReference type="Gene3D" id="1.10.510.10">
    <property type="entry name" value="Transferase(Phosphotransferase) domain 1"/>
    <property type="match status" value="1"/>
</dbReference>
<dbReference type="Proteomes" id="UP000729733">
    <property type="component" value="Unassembled WGS sequence"/>
</dbReference>
<dbReference type="PROSITE" id="PS50011">
    <property type="entry name" value="PROTEIN_KINASE_DOM"/>
    <property type="match status" value="1"/>
</dbReference>
<keyword evidence="4 9" id="KW-0547">Nucleotide-binding</keyword>
<name>A0A964BRE9_9CYAN</name>
<feature type="region of interest" description="Disordered" evidence="10">
    <location>
        <begin position="361"/>
        <end position="403"/>
    </location>
</feature>
<evidence type="ECO:0000256" key="6">
    <source>
        <dbReference type="ARBA" id="ARBA00022840"/>
    </source>
</evidence>
<gene>
    <name evidence="13" type="ORF">I4641_10980</name>
</gene>
<dbReference type="Pfam" id="PF00069">
    <property type="entry name" value="Pkinase"/>
    <property type="match status" value="1"/>
</dbReference>
<evidence type="ECO:0000256" key="11">
    <source>
        <dbReference type="SAM" id="Phobius"/>
    </source>
</evidence>
<keyword evidence="14" id="KW-1185">Reference proteome</keyword>
<dbReference type="RefSeq" id="WP_229640564.1">
    <property type="nucleotide sequence ID" value="NZ_JADWDC010000023.1"/>
</dbReference>
<dbReference type="PANTHER" id="PTHR24363:SF0">
    <property type="entry name" value="SERINE_THREONINE KINASE LIKE DOMAIN CONTAINING 1"/>
    <property type="match status" value="1"/>
</dbReference>
<evidence type="ECO:0000256" key="7">
    <source>
        <dbReference type="ARBA" id="ARBA00047899"/>
    </source>
</evidence>
<evidence type="ECO:0000256" key="2">
    <source>
        <dbReference type="ARBA" id="ARBA00022527"/>
    </source>
</evidence>
<organism evidence="13 14">
    <name type="scientific">Waterburya agarophytonicola KI4</name>
    <dbReference type="NCBI Taxonomy" id="2874699"/>
    <lineage>
        <taxon>Bacteria</taxon>
        <taxon>Bacillati</taxon>
        <taxon>Cyanobacteriota</taxon>
        <taxon>Cyanophyceae</taxon>
        <taxon>Pleurocapsales</taxon>
        <taxon>Hyellaceae</taxon>
        <taxon>Waterburya</taxon>
        <taxon>Waterburya agarophytonicola</taxon>
    </lineage>
</organism>
<keyword evidence="2 13" id="KW-0723">Serine/threonine-protein kinase</keyword>
<evidence type="ECO:0000256" key="1">
    <source>
        <dbReference type="ARBA" id="ARBA00012513"/>
    </source>
</evidence>
<evidence type="ECO:0000256" key="5">
    <source>
        <dbReference type="ARBA" id="ARBA00022777"/>
    </source>
</evidence>
<dbReference type="GO" id="GO:0004674">
    <property type="term" value="F:protein serine/threonine kinase activity"/>
    <property type="evidence" value="ECO:0007669"/>
    <property type="project" value="UniProtKB-KW"/>
</dbReference>
<dbReference type="InterPro" id="IPR000719">
    <property type="entry name" value="Prot_kinase_dom"/>
</dbReference>
<feature type="region of interest" description="Disordered" evidence="10">
    <location>
        <begin position="417"/>
        <end position="436"/>
    </location>
</feature>
<keyword evidence="3" id="KW-0808">Transferase</keyword>
<feature type="domain" description="Protein kinase" evidence="12">
    <location>
        <begin position="10"/>
        <end position="272"/>
    </location>
</feature>
<comment type="caution">
    <text evidence="13">The sequence shown here is derived from an EMBL/GenBank/DDBJ whole genome shotgun (WGS) entry which is preliminary data.</text>
</comment>
<evidence type="ECO:0000256" key="10">
    <source>
        <dbReference type="SAM" id="MobiDB-lite"/>
    </source>
</evidence>
<dbReference type="SUPFAM" id="SSF56112">
    <property type="entry name" value="Protein kinase-like (PK-like)"/>
    <property type="match status" value="1"/>
</dbReference>
<evidence type="ECO:0000259" key="12">
    <source>
        <dbReference type="PROSITE" id="PS50011"/>
    </source>
</evidence>
<comment type="catalytic activity">
    <reaction evidence="8">
        <text>L-seryl-[protein] + ATP = O-phospho-L-seryl-[protein] + ADP + H(+)</text>
        <dbReference type="Rhea" id="RHEA:17989"/>
        <dbReference type="Rhea" id="RHEA-COMP:9863"/>
        <dbReference type="Rhea" id="RHEA-COMP:11604"/>
        <dbReference type="ChEBI" id="CHEBI:15378"/>
        <dbReference type="ChEBI" id="CHEBI:29999"/>
        <dbReference type="ChEBI" id="CHEBI:30616"/>
        <dbReference type="ChEBI" id="CHEBI:83421"/>
        <dbReference type="ChEBI" id="CHEBI:456216"/>
        <dbReference type="EC" id="2.7.11.1"/>
    </reaction>
</comment>
<keyword evidence="11" id="KW-0812">Transmembrane</keyword>
<protein>
    <recommendedName>
        <fullName evidence="1">non-specific serine/threonine protein kinase</fullName>
        <ecNumber evidence="1">2.7.11.1</ecNumber>
    </recommendedName>
</protein>
<dbReference type="SMART" id="SM00220">
    <property type="entry name" value="S_TKc"/>
    <property type="match status" value="1"/>
</dbReference>
<evidence type="ECO:0000313" key="13">
    <source>
        <dbReference type="EMBL" id="MCC0177501.1"/>
    </source>
</evidence>
<dbReference type="EC" id="2.7.11.1" evidence="1"/>
<feature type="compositionally biased region" description="Basic and acidic residues" evidence="10">
    <location>
        <begin position="425"/>
        <end position="436"/>
    </location>
</feature>
<keyword evidence="6 9" id="KW-0067">ATP-binding</keyword>
<dbReference type="CDD" id="cd14014">
    <property type="entry name" value="STKc_PknB_like"/>
    <property type="match status" value="1"/>
</dbReference>
<comment type="catalytic activity">
    <reaction evidence="7">
        <text>L-threonyl-[protein] + ATP = O-phospho-L-threonyl-[protein] + ADP + H(+)</text>
        <dbReference type="Rhea" id="RHEA:46608"/>
        <dbReference type="Rhea" id="RHEA-COMP:11060"/>
        <dbReference type="Rhea" id="RHEA-COMP:11605"/>
        <dbReference type="ChEBI" id="CHEBI:15378"/>
        <dbReference type="ChEBI" id="CHEBI:30013"/>
        <dbReference type="ChEBI" id="CHEBI:30616"/>
        <dbReference type="ChEBI" id="CHEBI:61977"/>
        <dbReference type="ChEBI" id="CHEBI:456216"/>
        <dbReference type="EC" id="2.7.11.1"/>
    </reaction>
</comment>
<dbReference type="PROSITE" id="PS00108">
    <property type="entry name" value="PROTEIN_KINASE_ST"/>
    <property type="match status" value="1"/>
</dbReference>
<dbReference type="GO" id="GO:0005524">
    <property type="term" value="F:ATP binding"/>
    <property type="evidence" value="ECO:0007669"/>
    <property type="project" value="UniProtKB-UniRule"/>
</dbReference>
<evidence type="ECO:0000256" key="9">
    <source>
        <dbReference type="PROSITE-ProRule" id="PRU10141"/>
    </source>
</evidence>
<reference evidence="13" key="1">
    <citation type="journal article" date="2021" name="Antonie Van Leeuwenhoek">
        <title>Draft genome and description of Waterburya agarophytonicola gen. nov. sp. nov. (Pleurocapsales, Cyanobacteria): a seaweed symbiont.</title>
        <authorList>
            <person name="Bonthond G."/>
            <person name="Shalygin S."/>
            <person name="Bayer T."/>
            <person name="Weinberger F."/>
        </authorList>
    </citation>
    <scope>NUCLEOTIDE SEQUENCE</scope>
    <source>
        <strain evidence="13">KI4</strain>
    </source>
</reference>
<keyword evidence="11" id="KW-1133">Transmembrane helix</keyword>
<feature type="binding site" evidence="9">
    <location>
        <position position="41"/>
    </location>
    <ligand>
        <name>ATP</name>
        <dbReference type="ChEBI" id="CHEBI:30616"/>
    </ligand>
</feature>
<dbReference type="AlphaFoldDB" id="A0A964BRE9"/>
<evidence type="ECO:0000313" key="14">
    <source>
        <dbReference type="Proteomes" id="UP000729733"/>
    </source>
</evidence>
<accession>A0A964BRE9</accession>
<feature type="transmembrane region" description="Helical" evidence="11">
    <location>
        <begin position="325"/>
        <end position="351"/>
    </location>
</feature>
<feature type="compositionally biased region" description="Basic and acidic residues" evidence="10">
    <location>
        <begin position="383"/>
        <end position="403"/>
    </location>
</feature>
<keyword evidence="5 13" id="KW-0418">Kinase</keyword>
<dbReference type="PROSITE" id="PS00107">
    <property type="entry name" value="PROTEIN_KINASE_ATP"/>
    <property type="match status" value="1"/>
</dbReference>
<evidence type="ECO:0000256" key="4">
    <source>
        <dbReference type="ARBA" id="ARBA00022741"/>
    </source>
</evidence>
<dbReference type="EMBL" id="JADWDC010000023">
    <property type="protein sequence ID" value="MCC0177501.1"/>
    <property type="molecule type" value="Genomic_DNA"/>
</dbReference>
<dbReference type="InterPro" id="IPR011009">
    <property type="entry name" value="Kinase-like_dom_sf"/>
</dbReference>
<evidence type="ECO:0000256" key="3">
    <source>
        <dbReference type="ARBA" id="ARBA00022679"/>
    </source>
</evidence>
<proteinExistence type="predicted"/>